<comment type="subcellular location">
    <subcellularLocation>
        <location evidence="1">Membrane</location>
        <topology evidence="1">Multi-pass membrane protein</topology>
    </subcellularLocation>
</comment>
<evidence type="ECO:0000256" key="4">
    <source>
        <dbReference type="ARBA" id="ARBA00022989"/>
    </source>
</evidence>
<dbReference type="Pfam" id="PF00209">
    <property type="entry name" value="SNF"/>
    <property type="match status" value="2"/>
</dbReference>
<dbReference type="InterPro" id="IPR000175">
    <property type="entry name" value="Na/ntran_symport"/>
</dbReference>
<feature type="transmembrane region" description="Helical" evidence="6">
    <location>
        <begin position="177"/>
        <end position="197"/>
    </location>
</feature>
<keyword evidence="3 6" id="KW-0812">Transmembrane</keyword>
<evidence type="ECO:0000256" key="3">
    <source>
        <dbReference type="ARBA" id="ARBA00022692"/>
    </source>
</evidence>
<dbReference type="NCBIfam" id="NF037979">
    <property type="entry name" value="Na_transp"/>
    <property type="match status" value="1"/>
</dbReference>
<keyword evidence="4 6" id="KW-1133">Transmembrane helix</keyword>
<feature type="transmembrane region" description="Helical" evidence="6">
    <location>
        <begin position="42"/>
        <end position="61"/>
    </location>
</feature>
<dbReference type="RefSeq" id="WP_274943917.1">
    <property type="nucleotide sequence ID" value="NZ_JANWOI010000003.1"/>
</dbReference>
<sequence>MTVAGERKWSSELLFIAVSIGTAIGINTVWRFTYLAGENGGGAFVLIFLLAQFLIAVPALIAEYAIGRMGAASAVQTMDRLRQSQSISVNWRRFGIMGTLAVFLILSFYCVIAGWTFDYFVQALMGKFQNISIEQSSAGFDSLMASPARLILFQAIFIAAAGYFVARGVNKGVEAALGWMTSGLLVILFLLFLYVVIESEFLAAAKFMFLPDLSKVTLHTVTVAFGHAFFSLGVGVGVMLTLGAYMSKSYSIGKASMVVGGANAIVSIVAGLTIFPITIQYGLSPAEGPGLLFKSLPVAFGQMTGGYLFATLFFLLLGFAGLTSAITLIESIIAVLEDFTRYSRKVLVLATCFAIWVVGLLTVFSFNIWQDFHPLSGAPILTSANPFQIIDYVASNIMMPLGGILICILAAWALTPHSIREEVNFKSPAIHSVWFFTIRFIVPLAVLFLFIANI</sequence>
<evidence type="ECO:0000256" key="1">
    <source>
        <dbReference type="ARBA" id="ARBA00004141"/>
    </source>
</evidence>
<proteinExistence type="predicted"/>
<dbReference type="PROSITE" id="PS50267">
    <property type="entry name" value="NA_NEUROTRAN_SYMP_3"/>
    <property type="match status" value="1"/>
</dbReference>
<evidence type="ECO:0000256" key="2">
    <source>
        <dbReference type="ARBA" id="ARBA00022448"/>
    </source>
</evidence>
<dbReference type="PANTHER" id="PTHR42948">
    <property type="entry name" value="TRANSPORTER"/>
    <property type="match status" value="1"/>
</dbReference>
<accession>A0A9X3TYZ1</accession>
<dbReference type="CDD" id="cd10336">
    <property type="entry name" value="SLC6sbd_Tyt1-Like"/>
    <property type="match status" value="1"/>
</dbReference>
<evidence type="ECO:0000313" key="8">
    <source>
        <dbReference type="Proteomes" id="UP001141619"/>
    </source>
</evidence>
<reference evidence="7" key="1">
    <citation type="submission" date="2022-08" db="EMBL/GenBank/DDBJ databases">
        <authorList>
            <person name="Vandamme P."/>
            <person name="Hettiarachchi A."/>
            <person name="Peeters C."/>
            <person name="Cnockaert M."/>
            <person name="Carlier A."/>
        </authorList>
    </citation>
    <scope>NUCLEOTIDE SEQUENCE</scope>
    <source>
        <strain evidence="7">LMG 31809</strain>
    </source>
</reference>
<dbReference type="GO" id="GO:0016020">
    <property type="term" value="C:membrane"/>
    <property type="evidence" value="ECO:0007669"/>
    <property type="project" value="UniProtKB-SubCell"/>
</dbReference>
<dbReference type="EMBL" id="JANWOI010000003">
    <property type="protein sequence ID" value="MDA5194213.1"/>
    <property type="molecule type" value="Genomic_DNA"/>
</dbReference>
<feature type="transmembrane region" description="Helical" evidence="6">
    <location>
        <begin position="94"/>
        <end position="117"/>
    </location>
</feature>
<dbReference type="InterPro" id="IPR047218">
    <property type="entry name" value="YocR/YhdH-like"/>
</dbReference>
<dbReference type="PRINTS" id="PR00176">
    <property type="entry name" value="NANEUSMPORT"/>
</dbReference>
<keyword evidence="2" id="KW-0813">Transport</keyword>
<comment type="caution">
    <text evidence="7">The sequence shown here is derived from an EMBL/GenBank/DDBJ whole genome shotgun (WGS) entry which is preliminary data.</text>
</comment>
<feature type="transmembrane region" description="Helical" evidence="6">
    <location>
        <begin position="12"/>
        <end position="30"/>
    </location>
</feature>
<feature type="transmembrane region" description="Helical" evidence="6">
    <location>
        <begin position="433"/>
        <end position="452"/>
    </location>
</feature>
<feature type="transmembrane region" description="Helical" evidence="6">
    <location>
        <begin position="389"/>
        <end position="412"/>
    </location>
</feature>
<dbReference type="SUPFAM" id="SSF161070">
    <property type="entry name" value="SNF-like"/>
    <property type="match status" value="1"/>
</dbReference>
<evidence type="ECO:0000313" key="7">
    <source>
        <dbReference type="EMBL" id="MDA5194213.1"/>
    </source>
</evidence>
<protein>
    <submittedName>
        <fullName evidence="7">Sodium-dependent transporter</fullName>
    </submittedName>
</protein>
<organism evidence="7 8">
    <name type="scientific">Govanella unica</name>
    <dbReference type="NCBI Taxonomy" id="2975056"/>
    <lineage>
        <taxon>Bacteria</taxon>
        <taxon>Pseudomonadati</taxon>
        <taxon>Pseudomonadota</taxon>
        <taxon>Alphaproteobacteria</taxon>
        <taxon>Emcibacterales</taxon>
        <taxon>Govanellaceae</taxon>
        <taxon>Govanella</taxon>
    </lineage>
</organism>
<gene>
    <name evidence="7" type="ORF">NYP16_09645</name>
</gene>
<evidence type="ECO:0000256" key="6">
    <source>
        <dbReference type="SAM" id="Phobius"/>
    </source>
</evidence>
<feature type="transmembrane region" description="Helical" evidence="6">
    <location>
        <begin position="307"/>
        <end position="334"/>
    </location>
</feature>
<feature type="transmembrane region" description="Helical" evidence="6">
    <location>
        <begin position="217"/>
        <end position="245"/>
    </location>
</feature>
<name>A0A9X3TYZ1_9PROT</name>
<feature type="transmembrane region" description="Helical" evidence="6">
    <location>
        <begin position="147"/>
        <end position="165"/>
    </location>
</feature>
<evidence type="ECO:0000256" key="5">
    <source>
        <dbReference type="ARBA" id="ARBA00023136"/>
    </source>
</evidence>
<dbReference type="PANTHER" id="PTHR42948:SF1">
    <property type="entry name" value="TRANSPORTER"/>
    <property type="match status" value="1"/>
</dbReference>
<dbReference type="Proteomes" id="UP001141619">
    <property type="component" value="Unassembled WGS sequence"/>
</dbReference>
<dbReference type="AlphaFoldDB" id="A0A9X3TYZ1"/>
<dbReference type="InterPro" id="IPR037272">
    <property type="entry name" value="SNS_sf"/>
</dbReference>
<keyword evidence="8" id="KW-1185">Reference proteome</keyword>
<feature type="transmembrane region" description="Helical" evidence="6">
    <location>
        <begin position="257"/>
        <end position="279"/>
    </location>
</feature>
<feature type="transmembrane region" description="Helical" evidence="6">
    <location>
        <begin position="346"/>
        <end position="369"/>
    </location>
</feature>
<reference evidence="7" key="2">
    <citation type="journal article" date="2023" name="Syst. Appl. Microbiol.">
        <title>Govania unica gen. nov., sp. nov., a rare biosphere bacterium that represents a novel family in the class Alphaproteobacteria.</title>
        <authorList>
            <person name="Vandamme P."/>
            <person name="Peeters C."/>
            <person name="Hettiarachchi A."/>
            <person name="Cnockaert M."/>
            <person name="Carlier A."/>
        </authorList>
    </citation>
    <scope>NUCLEOTIDE SEQUENCE</scope>
    <source>
        <strain evidence="7">LMG 31809</strain>
    </source>
</reference>
<keyword evidence="5 6" id="KW-0472">Membrane</keyword>